<keyword evidence="2 5" id="KW-0863">Zinc-finger</keyword>
<name>A0A9Q0YG31_HOLLE</name>
<dbReference type="SMART" id="SM00692">
    <property type="entry name" value="DM3"/>
    <property type="match status" value="1"/>
</dbReference>
<protein>
    <submittedName>
        <fullName evidence="8">DNA transposase THAP9</fullName>
    </submittedName>
</protein>
<dbReference type="GO" id="GO:0008270">
    <property type="term" value="F:zinc ion binding"/>
    <property type="evidence" value="ECO:0007669"/>
    <property type="project" value="UniProtKB-KW"/>
</dbReference>
<evidence type="ECO:0000259" key="7">
    <source>
        <dbReference type="PROSITE" id="PS50950"/>
    </source>
</evidence>
<dbReference type="PANTHER" id="PTHR47577">
    <property type="entry name" value="THAP DOMAIN-CONTAINING PROTEIN 6"/>
    <property type="match status" value="1"/>
</dbReference>
<evidence type="ECO:0000256" key="5">
    <source>
        <dbReference type="PROSITE-ProRule" id="PRU00309"/>
    </source>
</evidence>
<dbReference type="OrthoDB" id="6760869at2759"/>
<keyword evidence="3" id="KW-0862">Zinc</keyword>
<dbReference type="Proteomes" id="UP001152320">
    <property type="component" value="Chromosome 21"/>
</dbReference>
<evidence type="ECO:0000256" key="1">
    <source>
        <dbReference type="ARBA" id="ARBA00022723"/>
    </source>
</evidence>
<dbReference type="AlphaFoldDB" id="A0A9Q0YG31"/>
<feature type="region of interest" description="Disordered" evidence="6">
    <location>
        <begin position="86"/>
        <end position="125"/>
    </location>
</feature>
<feature type="compositionally biased region" description="Basic residues" evidence="6">
    <location>
        <begin position="99"/>
        <end position="118"/>
    </location>
</feature>
<dbReference type="InterPro" id="IPR048367">
    <property type="entry name" value="TNP-like_RNaseH_C"/>
</dbReference>
<evidence type="ECO:0000256" key="4">
    <source>
        <dbReference type="ARBA" id="ARBA00023125"/>
    </source>
</evidence>
<gene>
    <name evidence="8" type="ORF">HOLleu_39479</name>
</gene>
<dbReference type="GO" id="GO:0003677">
    <property type="term" value="F:DNA binding"/>
    <property type="evidence" value="ECO:0007669"/>
    <property type="project" value="UniProtKB-UniRule"/>
</dbReference>
<dbReference type="InterPro" id="IPR006612">
    <property type="entry name" value="THAP_Znf"/>
</dbReference>
<evidence type="ECO:0000313" key="8">
    <source>
        <dbReference type="EMBL" id="KAJ8022087.1"/>
    </source>
</evidence>
<dbReference type="Pfam" id="PF21788">
    <property type="entry name" value="TNP-like_GBD"/>
    <property type="match status" value="1"/>
</dbReference>
<dbReference type="InterPro" id="IPR048366">
    <property type="entry name" value="TNP-like_GBD"/>
</dbReference>
<evidence type="ECO:0000256" key="2">
    <source>
        <dbReference type="ARBA" id="ARBA00022771"/>
    </source>
</evidence>
<keyword evidence="1" id="KW-0479">Metal-binding</keyword>
<dbReference type="Pfam" id="PF21787">
    <property type="entry name" value="TNP-like_RNaseH_N"/>
    <property type="match status" value="1"/>
</dbReference>
<dbReference type="InterPro" id="IPR048365">
    <property type="entry name" value="TNP-like_RNaseH_N"/>
</dbReference>
<organism evidence="8 9">
    <name type="scientific">Holothuria leucospilota</name>
    <name type="common">Black long sea cucumber</name>
    <name type="synonym">Mertensiothuria leucospilota</name>
    <dbReference type="NCBI Taxonomy" id="206669"/>
    <lineage>
        <taxon>Eukaryota</taxon>
        <taxon>Metazoa</taxon>
        <taxon>Echinodermata</taxon>
        <taxon>Eleutherozoa</taxon>
        <taxon>Echinozoa</taxon>
        <taxon>Holothuroidea</taxon>
        <taxon>Aspidochirotacea</taxon>
        <taxon>Aspidochirotida</taxon>
        <taxon>Holothuriidae</taxon>
        <taxon>Holothuria</taxon>
    </lineage>
</organism>
<evidence type="ECO:0000256" key="6">
    <source>
        <dbReference type="SAM" id="MobiDB-lite"/>
    </source>
</evidence>
<keyword evidence="4 5" id="KW-0238">DNA-binding</keyword>
<comment type="caution">
    <text evidence="8">The sequence shown here is derived from an EMBL/GenBank/DDBJ whole genome shotgun (WGS) entry which is preliminary data.</text>
</comment>
<dbReference type="SUPFAM" id="SSF57716">
    <property type="entry name" value="Glucocorticoid receptor-like (DNA-binding domain)"/>
    <property type="match status" value="1"/>
</dbReference>
<sequence>MPNSCIVTGCTNRRRKGSGISFHRFPLSNRVLLRKWLVNVNRDSFKPGKHHMICSEHFLKENYVRGIHPRDDDYVIHHLLLPRAVPSVFPSHPPQNQRQTKKRRPPKSRFPRAKKAKKCSVDHQSSSNLYKAMKEHNYCRSSTLVEEKLKEAKHQLEAHKELGAVKQKVKQGDKISKLLQTVKDQSLINEGQLDLLKVNFGENTLAVIENELKAQETDKHDHQYSEELKQFAVTLLFYSAQAYDYIRQFLHLPHPSTIQHWGSGLNCSPGFLTEVMEHLKARAVEDPLQKHCTLMLDVMALRKEVVYDPKDGKYWGFVDCGNILPSDVDREATEAVVFMAVGLTSNWKFPVAYYLVDHLPAAIRAEVVRQLITILTEAGLVVHGIVCDGSYASQTTAKLLGCSVIPDYLKNFFPHPTNPHEKVNFIFDACHLIRLVQNCFATLGTIFHEGQAIMWSYIKELNDIQQNDNLNLANKLKRKHVVWQQHKMNVKIDVQALSSSVADAIDFLRDDLHLPQFSGSEKTTEFIRIVDKLFDFMNSKSPQATGFKQPMRLSNLPARRKWLMETKQYLSELKDPTGHPLTRGRSKTAWVGFMMTIESILEVCSNLLNAPEPVPYVCTFRMSHDHLESFLSSIRRRGNWNNNPSCLQFKWALKALLQRSNILPSENASIMVRKSQVLLFLQG</sequence>
<keyword evidence="9" id="KW-1185">Reference proteome</keyword>
<dbReference type="Pfam" id="PF05485">
    <property type="entry name" value="THAP"/>
    <property type="match status" value="1"/>
</dbReference>
<dbReference type="SMART" id="SM00980">
    <property type="entry name" value="THAP"/>
    <property type="match status" value="1"/>
</dbReference>
<reference evidence="8" key="1">
    <citation type="submission" date="2021-10" db="EMBL/GenBank/DDBJ databases">
        <title>Tropical sea cucumber genome reveals ecological adaptation and Cuvierian tubules defense mechanism.</title>
        <authorList>
            <person name="Chen T."/>
        </authorList>
    </citation>
    <scope>NUCLEOTIDE SEQUENCE</scope>
    <source>
        <strain evidence="8">Nanhai2018</strain>
        <tissue evidence="8">Muscle</tissue>
    </source>
</reference>
<dbReference type="Pfam" id="PF21789">
    <property type="entry name" value="TNP-like_RNaseH_C"/>
    <property type="match status" value="1"/>
</dbReference>
<proteinExistence type="predicted"/>
<dbReference type="Pfam" id="PF12017">
    <property type="entry name" value="Tnp_P_element"/>
    <property type="match status" value="1"/>
</dbReference>
<accession>A0A9Q0YG31</accession>
<dbReference type="PANTHER" id="PTHR47577:SF2">
    <property type="entry name" value="THAP DOMAIN CONTAINING 9"/>
    <property type="match status" value="1"/>
</dbReference>
<dbReference type="PROSITE" id="PS50950">
    <property type="entry name" value="ZF_THAP"/>
    <property type="match status" value="1"/>
</dbReference>
<evidence type="ECO:0000256" key="3">
    <source>
        <dbReference type="ARBA" id="ARBA00022833"/>
    </source>
</evidence>
<feature type="domain" description="THAP-type" evidence="7">
    <location>
        <begin position="1"/>
        <end position="89"/>
    </location>
</feature>
<dbReference type="InterPro" id="IPR021896">
    <property type="entry name" value="THAP9-like_HTH"/>
</dbReference>
<dbReference type="EMBL" id="JAIZAY010000021">
    <property type="protein sequence ID" value="KAJ8022087.1"/>
    <property type="molecule type" value="Genomic_DNA"/>
</dbReference>
<evidence type="ECO:0000313" key="9">
    <source>
        <dbReference type="Proteomes" id="UP001152320"/>
    </source>
</evidence>